<evidence type="ECO:0000313" key="1">
    <source>
        <dbReference type="EMBL" id="EKB45588.1"/>
    </source>
</evidence>
<protein>
    <submittedName>
        <fullName evidence="1">Uncharacterized protein</fullName>
    </submittedName>
</protein>
<organism evidence="1 2">
    <name type="scientific">Solibacillus isronensis B3W22</name>
    <dbReference type="NCBI Taxonomy" id="1224748"/>
    <lineage>
        <taxon>Bacteria</taxon>
        <taxon>Bacillati</taxon>
        <taxon>Bacillota</taxon>
        <taxon>Bacilli</taxon>
        <taxon>Bacillales</taxon>
        <taxon>Caryophanaceae</taxon>
        <taxon>Solibacillus</taxon>
    </lineage>
</organism>
<evidence type="ECO:0000313" key="2">
    <source>
        <dbReference type="Proteomes" id="UP000004738"/>
    </source>
</evidence>
<reference evidence="1 2" key="1">
    <citation type="journal article" date="2012" name="J. Bacteriol.">
        <title>Draft Genome Sequence of Bacillus isronensis Strain B3W22, Isolated from the Upper Atmosphere.</title>
        <authorList>
            <person name="Shivaji S."/>
            <person name="Ara S."/>
            <person name="Singh S.K."/>
            <person name="Bandi S."/>
            <person name="Singh A."/>
            <person name="Pinnaka A.K."/>
        </authorList>
    </citation>
    <scope>NUCLEOTIDE SEQUENCE [LARGE SCALE GENOMIC DNA]</scope>
    <source>
        <strain evidence="1 2">B3W22</strain>
    </source>
</reference>
<name>K1L4M3_9BACL</name>
<dbReference type="EMBL" id="AMCK01000006">
    <property type="protein sequence ID" value="EKB45588.1"/>
    <property type="molecule type" value="Genomic_DNA"/>
</dbReference>
<proteinExistence type="predicted"/>
<sequence>MFPNQSMGHIKKARTLLNQRFAPICMNIGYVAFFTDDENRYGTVIYTC</sequence>
<keyword evidence="2" id="KW-1185">Reference proteome</keyword>
<gene>
    <name evidence="1" type="ORF">B857_01539</name>
</gene>
<dbReference type="AlphaFoldDB" id="K1L4M3"/>
<comment type="caution">
    <text evidence="1">The sequence shown here is derived from an EMBL/GenBank/DDBJ whole genome shotgun (WGS) entry which is preliminary data.</text>
</comment>
<dbReference type="Proteomes" id="UP000004738">
    <property type="component" value="Unassembled WGS sequence"/>
</dbReference>
<accession>K1L4M3</accession>